<dbReference type="EMBL" id="AVOT02017033">
    <property type="protein sequence ID" value="MBW0502840.1"/>
    <property type="molecule type" value="Genomic_DNA"/>
</dbReference>
<evidence type="ECO:0008006" key="4">
    <source>
        <dbReference type="Google" id="ProtNLM"/>
    </source>
</evidence>
<sequence length="95" mass="10371">MRLQHCPPSPPSPLVMLLHPLLIFSLAYNPYAASGPQVMPPTPPSPPLTPPHTHHLPSLRFYSARSTCLRCCLPSLCLQCPPDMPLTALTILTPI</sequence>
<evidence type="ECO:0000313" key="2">
    <source>
        <dbReference type="EMBL" id="MBW0502840.1"/>
    </source>
</evidence>
<evidence type="ECO:0000313" key="3">
    <source>
        <dbReference type="Proteomes" id="UP000765509"/>
    </source>
</evidence>
<organism evidence="2 3">
    <name type="scientific">Austropuccinia psidii MF-1</name>
    <dbReference type="NCBI Taxonomy" id="1389203"/>
    <lineage>
        <taxon>Eukaryota</taxon>
        <taxon>Fungi</taxon>
        <taxon>Dikarya</taxon>
        <taxon>Basidiomycota</taxon>
        <taxon>Pucciniomycotina</taxon>
        <taxon>Pucciniomycetes</taxon>
        <taxon>Pucciniales</taxon>
        <taxon>Sphaerophragmiaceae</taxon>
        <taxon>Austropuccinia</taxon>
    </lineage>
</organism>
<feature type="chain" id="PRO_5040225511" description="Secreted protein" evidence="1">
    <location>
        <begin position="28"/>
        <end position="95"/>
    </location>
</feature>
<gene>
    <name evidence="2" type="ORF">O181_042555</name>
</gene>
<keyword evidence="3" id="KW-1185">Reference proteome</keyword>
<comment type="caution">
    <text evidence="2">The sequence shown here is derived from an EMBL/GenBank/DDBJ whole genome shotgun (WGS) entry which is preliminary data.</text>
</comment>
<feature type="signal peptide" evidence="1">
    <location>
        <begin position="1"/>
        <end position="27"/>
    </location>
</feature>
<accession>A0A9Q3HIA9</accession>
<keyword evidence="1" id="KW-0732">Signal</keyword>
<proteinExistence type="predicted"/>
<evidence type="ECO:0000256" key="1">
    <source>
        <dbReference type="SAM" id="SignalP"/>
    </source>
</evidence>
<name>A0A9Q3HIA9_9BASI</name>
<dbReference type="Proteomes" id="UP000765509">
    <property type="component" value="Unassembled WGS sequence"/>
</dbReference>
<protein>
    <recommendedName>
        <fullName evidence="4">Secreted protein</fullName>
    </recommendedName>
</protein>
<reference evidence="2" key="1">
    <citation type="submission" date="2021-03" db="EMBL/GenBank/DDBJ databases">
        <title>Draft genome sequence of rust myrtle Austropuccinia psidii MF-1, a brazilian biotype.</title>
        <authorList>
            <person name="Quecine M.C."/>
            <person name="Pachon D.M.R."/>
            <person name="Bonatelli M.L."/>
            <person name="Correr F.H."/>
            <person name="Franceschini L.M."/>
            <person name="Leite T.F."/>
            <person name="Margarido G.R.A."/>
            <person name="Almeida C.A."/>
            <person name="Ferrarezi J.A."/>
            <person name="Labate C.A."/>
        </authorList>
    </citation>
    <scope>NUCLEOTIDE SEQUENCE</scope>
    <source>
        <strain evidence="2">MF-1</strain>
    </source>
</reference>
<dbReference type="AlphaFoldDB" id="A0A9Q3HIA9"/>